<protein>
    <submittedName>
        <fullName evidence="1">Uncharacterized protein</fullName>
    </submittedName>
</protein>
<reference evidence="1" key="1">
    <citation type="submission" date="2018-05" db="EMBL/GenBank/DDBJ databases">
        <authorList>
            <person name="Lanie J.A."/>
            <person name="Ng W.-L."/>
            <person name="Kazmierczak K.M."/>
            <person name="Andrzejewski T.M."/>
            <person name="Davidsen T.M."/>
            <person name="Wayne K.J."/>
            <person name="Tettelin H."/>
            <person name="Glass J.I."/>
            <person name="Rusch D."/>
            <person name="Podicherti R."/>
            <person name="Tsui H.-C.T."/>
            <person name="Winkler M.E."/>
        </authorList>
    </citation>
    <scope>NUCLEOTIDE SEQUENCE</scope>
</reference>
<sequence length="143" mass="15671">MNRFTVLVALLLLVSGGFVAAQADPITVQARLVHGTSKEQKGKMEVPAAIKKKLAKVFKWMHYYQLNSKRLNIADATTKSAKLSKTASIKVTNRKNDKIAVSLYSKGKMLVQKTQTLRPGSYMVLAGNAGSDSAWFIVLSKSK</sequence>
<proteinExistence type="predicted"/>
<name>A0A382U3T4_9ZZZZ</name>
<dbReference type="AlphaFoldDB" id="A0A382U3T4"/>
<evidence type="ECO:0000313" key="1">
    <source>
        <dbReference type="EMBL" id="SVD28989.1"/>
    </source>
</evidence>
<accession>A0A382U3T4</accession>
<gene>
    <name evidence="1" type="ORF">METZ01_LOCUS381843</name>
</gene>
<dbReference type="EMBL" id="UINC01141321">
    <property type="protein sequence ID" value="SVD28989.1"/>
    <property type="molecule type" value="Genomic_DNA"/>
</dbReference>
<organism evidence="1">
    <name type="scientific">marine metagenome</name>
    <dbReference type="NCBI Taxonomy" id="408172"/>
    <lineage>
        <taxon>unclassified sequences</taxon>
        <taxon>metagenomes</taxon>
        <taxon>ecological metagenomes</taxon>
    </lineage>
</organism>